<dbReference type="InterPro" id="IPR036390">
    <property type="entry name" value="WH_DNA-bd_sf"/>
</dbReference>
<dbReference type="AlphaFoldDB" id="A0A415P2T5"/>
<name>A0A415P2T5_9FIRM</name>
<dbReference type="OrthoDB" id="3175596at2"/>
<organism evidence="7 8">
    <name type="scientific">Amedibacillus dolichus</name>
    <dbReference type="NCBI Taxonomy" id="31971"/>
    <lineage>
        <taxon>Bacteria</taxon>
        <taxon>Bacillati</taxon>
        <taxon>Bacillota</taxon>
        <taxon>Erysipelotrichia</taxon>
        <taxon>Erysipelotrichales</taxon>
        <taxon>Erysipelotrichaceae</taxon>
        <taxon>Amedibacillus</taxon>
    </lineage>
</organism>
<dbReference type="Gene3D" id="1.10.1790.10">
    <property type="entry name" value="PRD domain"/>
    <property type="match status" value="2"/>
</dbReference>
<evidence type="ECO:0000313" key="6">
    <source>
        <dbReference type="EMBL" id="MBS4885025.1"/>
    </source>
</evidence>
<dbReference type="EMBL" id="JAGZMZ010000037">
    <property type="protein sequence ID" value="MBS4885025.1"/>
    <property type="molecule type" value="Genomic_DNA"/>
</dbReference>
<feature type="domain" description="PRD" evidence="5">
    <location>
        <begin position="304"/>
        <end position="411"/>
    </location>
</feature>
<dbReference type="Pfam" id="PF00874">
    <property type="entry name" value="PRD"/>
    <property type="match status" value="2"/>
</dbReference>
<dbReference type="Gene3D" id="1.10.10.10">
    <property type="entry name" value="Winged helix-like DNA-binding domain superfamily/Winged helix DNA-binding domain"/>
    <property type="match status" value="1"/>
</dbReference>
<dbReference type="Proteomes" id="UP000753219">
    <property type="component" value="Unassembled WGS sequence"/>
</dbReference>
<reference evidence="7 8" key="1">
    <citation type="submission" date="2018-08" db="EMBL/GenBank/DDBJ databases">
        <title>A genome reference for cultivated species of the human gut microbiota.</title>
        <authorList>
            <person name="Zou Y."/>
            <person name="Xue W."/>
            <person name="Luo G."/>
        </authorList>
    </citation>
    <scope>NUCLEOTIDE SEQUENCE [LARGE SCALE GENOMIC DNA]</scope>
    <source>
        <strain evidence="7 8">AF35-6BH</strain>
    </source>
</reference>
<dbReference type="PANTHER" id="PTHR30185">
    <property type="entry name" value="CRYPTIC BETA-GLUCOSIDE BGL OPERON ANTITERMINATOR"/>
    <property type="match status" value="1"/>
</dbReference>
<keyword evidence="3" id="KW-0010">Activator</keyword>
<dbReference type="Pfam" id="PF05043">
    <property type="entry name" value="Mga"/>
    <property type="match status" value="1"/>
</dbReference>
<evidence type="ECO:0000256" key="2">
    <source>
        <dbReference type="ARBA" id="ARBA00023015"/>
    </source>
</evidence>
<dbReference type="EMBL" id="QRPK01000071">
    <property type="protein sequence ID" value="RHM07080.1"/>
    <property type="molecule type" value="Genomic_DNA"/>
</dbReference>
<protein>
    <submittedName>
        <fullName evidence="7">Transcription antiterminator</fullName>
    </submittedName>
</protein>
<reference evidence="6" key="2">
    <citation type="submission" date="2021-02" db="EMBL/GenBank/DDBJ databases">
        <title>Infant gut strain persistence is associated with maternal origin, phylogeny, and functional potential including surface adhesion and iron acquisition.</title>
        <authorList>
            <person name="Lou Y.C."/>
        </authorList>
    </citation>
    <scope>NUCLEOTIDE SEQUENCE</scope>
    <source>
        <strain evidence="6">L3_108_103G1_dasL3_108_103G1_concoct_2</strain>
    </source>
</reference>
<dbReference type="RefSeq" id="WP_004798403.1">
    <property type="nucleotide sequence ID" value="NZ_CABKNA010000005.1"/>
</dbReference>
<evidence type="ECO:0000256" key="3">
    <source>
        <dbReference type="ARBA" id="ARBA00023159"/>
    </source>
</evidence>
<dbReference type="Pfam" id="PF08279">
    <property type="entry name" value="HTH_11"/>
    <property type="match status" value="1"/>
</dbReference>
<evidence type="ECO:0000313" key="8">
    <source>
        <dbReference type="Proteomes" id="UP000284868"/>
    </source>
</evidence>
<dbReference type="GeneID" id="92792930"/>
<keyword evidence="1" id="KW-0677">Repeat</keyword>
<dbReference type="CDD" id="cd05568">
    <property type="entry name" value="PTS_IIB_bgl_like"/>
    <property type="match status" value="1"/>
</dbReference>
<dbReference type="InterPro" id="IPR036634">
    <property type="entry name" value="PRD_sf"/>
</dbReference>
<evidence type="ECO:0000313" key="7">
    <source>
        <dbReference type="EMBL" id="RHM07080.1"/>
    </source>
</evidence>
<comment type="caution">
    <text evidence="7">The sequence shown here is derived from an EMBL/GenBank/DDBJ whole genome shotgun (WGS) entry which is preliminary data.</text>
</comment>
<dbReference type="InterPro" id="IPR036388">
    <property type="entry name" value="WH-like_DNA-bd_sf"/>
</dbReference>
<dbReference type="InterPro" id="IPR011608">
    <property type="entry name" value="PRD"/>
</dbReference>
<dbReference type="GO" id="GO:0006355">
    <property type="term" value="P:regulation of DNA-templated transcription"/>
    <property type="evidence" value="ECO:0007669"/>
    <property type="project" value="InterPro"/>
</dbReference>
<dbReference type="Proteomes" id="UP000284868">
    <property type="component" value="Unassembled WGS sequence"/>
</dbReference>
<dbReference type="InterPro" id="IPR050661">
    <property type="entry name" value="BglG_antiterminators"/>
</dbReference>
<dbReference type="InterPro" id="IPR013196">
    <property type="entry name" value="HTH_11"/>
</dbReference>
<sequence>MVNNRFLDVIKILLEHDDYITINAISKRLQVSNKTIRNDLKQVEEWLKENDLTLVKKTGVGVTILGKQDAKVHVMHLMQQKNAQSIDYSPQFRKIYIGMRLILCPQNCRIYELANELYVSRATIHKDLLALAPMLETYKITLHRKNNNGLSVEGKERNYRAMLLELMNHDNGYQKFTAMIKDPDFPCTGDFVFPALDYIDDEIKEFLQVLKHSENSYLHTLLCPSLFQVLLHLFICFIRVREGHYVSLSDPFIEELKSKPFYEETKKLIQALEEYYHISFSETEIRYLQVFLISLQSSSDTAKDEQEEARELSDLLIAEWEKHLNYSFHEDTELKSALYAHLCPAITRFRHGISIENPLMYEIKTLYKNTFSIAKASAHILTERYQAPISDEEIGYFALHLAMALERAKKPLRTVLICHDSSSATKLLKRKLMTQFPELDIVAVQSYLTVHDFPFHEIDLILSTMELNLDNDIPFIVINPLLYDCDIAHLKTIITSYFQKKNDPLLKAVQQKQAR</sequence>
<evidence type="ECO:0000259" key="5">
    <source>
        <dbReference type="PROSITE" id="PS51372"/>
    </source>
</evidence>
<evidence type="ECO:0000256" key="4">
    <source>
        <dbReference type="ARBA" id="ARBA00023163"/>
    </source>
</evidence>
<evidence type="ECO:0000256" key="1">
    <source>
        <dbReference type="ARBA" id="ARBA00022737"/>
    </source>
</evidence>
<dbReference type="PROSITE" id="PS51372">
    <property type="entry name" value="PRD_2"/>
    <property type="match status" value="2"/>
</dbReference>
<feature type="domain" description="PRD" evidence="5">
    <location>
        <begin position="194"/>
        <end position="302"/>
    </location>
</feature>
<proteinExistence type="predicted"/>
<dbReference type="SUPFAM" id="SSF63520">
    <property type="entry name" value="PTS-regulatory domain, PRD"/>
    <property type="match status" value="2"/>
</dbReference>
<dbReference type="SUPFAM" id="SSF46785">
    <property type="entry name" value="Winged helix' DNA-binding domain"/>
    <property type="match status" value="1"/>
</dbReference>
<dbReference type="InterPro" id="IPR007737">
    <property type="entry name" value="Mga_HTH"/>
</dbReference>
<accession>A0A415P2T5</accession>
<keyword evidence="4" id="KW-0804">Transcription</keyword>
<keyword evidence="2" id="KW-0805">Transcription regulation</keyword>
<keyword evidence="8" id="KW-1185">Reference proteome</keyword>
<gene>
    <name evidence="7" type="ORF">DWZ83_09295</name>
    <name evidence="6" type="ORF">KHZ85_09760</name>
</gene>
<dbReference type="PANTHER" id="PTHR30185:SF18">
    <property type="entry name" value="TRANSCRIPTIONAL REGULATOR MTLR"/>
    <property type="match status" value="1"/>
</dbReference>